<evidence type="ECO:0000313" key="2">
    <source>
        <dbReference type="Proteomes" id="UP000523000"/>
    </source>
</evidence>
<dbReference type="Proteomes" id="UP000523000">
    <property type="component" value="Unassembled WGS sequence"/>
</dbReference>
<protein>
    <submittedName>
        <fullName evidence="1">Uncharacterized protein</fullName>
    </submittedName>
</protein>
<gene>
    <name evidence="1" type="ORF">E9229_000651</name>
</gene>
<name>A0A839QEX6_9MICC</name>
<dbReference type="EMBL" id="JACHVS010000001">
    <property type="protein sequence ID" value="MBB2994460.1"/>
    <property type="molecule type" value="Genomic_DNA"/>
</dbReference>
<proteinExistence type="predicted"/>
<organism evidence="1 2">
    <name type="scientific">Paeniglutamicibacter cryotolerans</name>
    <dbReference type="NCBI Taxonomy" id="670079"/>
    <lineage>
        <taxon>Bacteria</taxon>
        <taxon>Bacillati</taxon>
        <taxon>Actinomycetota</taxon>
        <taxon>Actinomycetes</taxon>
        <taxon>Micrococcales</taxon>
        <taxon>Micrococcaceae</taxon>
        <taxon>Paeniglutamicibacter</taxon>
    </lineage>
</organism>
<dbReference type="AlphaFoldDB" id="A0A839QEX6"/>
<keyword evidence="2" id="KW-1185">Reference proteome</keyword>
<comment type="caution">
    <text evidence="1">The sequence shown here is derived from an EMBL/GenBank/DDBJ whole genome shotgun (WGS) entry which is preliminary data.</text>
</comment>
<reference evidence="1 2" key="1">
    <citation type="submission" date="2020-08" db="EMBL/GenBank/DDBJ databases">
        <title>Sequencing the genomes of 1000 actinobacteria strains.</title>
        <authorList>
            <person name="Klenk H.-P."/>
        </authorList>
    </citation>
    <scope>NUCLEOTIDE SEQUENCE [LARGE SCALE GENOMIC DNA]</scope>
    <source>
        <strain evidence="1 2">DSM 22826</strain>
    </source>
</reference>
<accession>A0A839QEX6</accession>
<sequence length="202" mass="21821">MQVGEIRFDAEPDTVDFPERLDRFQVHGIHVVLGPGIDRADLPLSMVQGLLDTRDPCPRRDELERQVLMVADITPVTSGIEALAVCSPHSARQSDQLEFEEPDAAARRLQGPSRIRMFTGDPVSTSRDPAWAARAIGISSCAGLRPSRTDGTTIIGSSAATAPFTKMNAVNTAVMPIIRASSQLRLSPAQRISTTAPLPKPE</sequence>
<evidence type="ECO:0000313" key="1">
    <source>
        <dbReference type="EMBL" id="MBB2994460.1"/>
    </source>
</evidence>